<evidence type="ECO:0000313" key="2">
    <source>
        <dbReference type="Proteomes" id="UP001404956"/>
    </source>
</evidence>
<dbReference type="RefSeq" id="WP_345456973.1">
    <property type="nucleotide sequence ID" value="NZ_BAABRV010000010.1"/>
</dbReference>
<sequence>MLTILQEEDTARQHLTTYQDGYERRILQMDHQPGADGRIAWRITEEGTVLASGHLEVPTDGNLLERLNDQVRVGMLPVQVWQPRTKEHQLQALTHWRAGFPPFSEAYRLVATLDVPEPEAAFVICQHFTEEGWLHDPRVRARASSAHSMCVGDVVVMPEGQAWRVLGRGWEELARA</sequence>
<dbReference type="Proteomes" id="UP001404956">
    <property type="component" value="Unassembled WGS sequence"/>
</dbReference>
<reference evidence="1 2" key="1">
    <citation type="submission" date="2024-02" db="EMBL/GenBank/DDBJ databases">
        <title>Deinococcus aluminii NBRC 112889.</title>
        <authorList>
            <person name="Ichikawa N."/>
            <person name="Katano-Makiyama Y."/>
            <person name="Hidaka K."/>
        </authorList>
    </citation>
    <scope>NUCLEOTIDE SEQUENCE [LARGE SCALE GENOMIC DNA]</scope>
    <source>
        <strain evidence="1 2">NBRC 112889</strain>
    </source>
</reference>
<keyword evidence="2" id="KW-1185">Reference proteome</keyword>
<proteinExistence type="predicted"/>
<accession>A0ABP9XIU5</accession>
<dbReference type="EMBL" id="BAABRV010000010">
    <property type="protein sequence ID" value="GAA5534808.1"/>
    <property type="molecule type" value="Genomic_DNA"/>
</dbReference>
<name>A0ABP9XIU5_9DEIO</name>
<evidence type="ECO:0000313" key="1">
    <source>
        <dbReference type="EMBL" id="GAA5534808.1"/>
    </source>
</evidence>
<protein>
    <submittedName>
        <fullName evidence="1">Uncharacterized protein</fullName>
    </submittedName>
</protein>
<comment type="caution">
    <text evidence="1">The sequence shown here is derived from an EMBL/GenBank/DDBJ whole genome shotgun (WGS) entry which is preliminary data.</text>
</comment>
<organism evidence="1 2">
    <name type="scientific">Deinococcus aluminii</name>
    <dbReference type="NCBI Taxonomy" id="1656885"/>
    <lineage>
        <taxon>Bacteria</taxon>
        <taxon>Thermotogati</taxon>
        <taxon>Deinococcota</taxon>
        <taxon>Deinococci</taxon>
        <taxon>Deinococcales</taxon>
        <taxon>Deinococcaceae</taxon>
        <taxon>Deinococcus</taxon>
    </lineage>
</organism>
<gene>
    <name evidence="1" type="ORF">Dalu01_03222</name>
</gene>